<dbReference type="HOGENOM" id="CLU_2487003_0_0_1"/>
<feature type="compositionally biased region" description="Low complexity" evidence="1">
    <location>
        <begin position="78"/>
        <end position="87"/>
    </location>
</feature>
<dbReference type="AlphaFoldDB" id="J3MBC8"/>
<evidence type="ECO:0000313" key="3">
    <source>
        <dbReference type="Proteomes" id="UP000006038"/>
    </source>
</evidence>
<accession>J3MBC8</accession>
<keyword evidence="3" id="KW-1185">Reference proteome</keyword>
<evidence type="ECO:0000313" key="2">
    <source>
        <dbReference type="EnsemblPlants" id="OB06G13220.1"/>
    </source>
</evidence>
<dbReference type="Proteomes" id="UP000006038">
    <property type="component" value="Chromosome 6"/>
</dbReference>
<dbReference type="EnsemblPlants" id="OB06G13220.1">
    <property type="protein sequence ID" value="OB06G13220.1"/>
    <property type="gene ID" value="OB06G13220"/>
</dbReference>
<evidence type="ECO:0000256" key="1">
    <source>
        <dbReference type="SAM" id="MobiDB-lite"/>
    </source>
</evidence>
<dbReference type="Gramene" id="OB06G13220.1">
    <property type="protein sequence ID" value="OB06G13220.1"/>
    <property type="gene ID" value="OB06G13220"/>
</dbReference>
<name>J3MBC8_ORYBR</name>
<reference evidence="2" key="1">
    <citation type="journal article" date="2013" name="Nat. Commun.">
        <title>Whole-genome sequencing of Oryza brachyantha reveals mechanisms underlying Oryza genome evolution.</title>
        <authorList>
            <person name="Chen J."/>
            <person name="Huang Q."/>
            <person name="Gao D."/>
            <person name="Wang J."/>
            <person name="Lang Y."/>
            <person name="Liu T."/>
            <person name="Li B."/>
            <person name="Bai Z."/>
            <person name="Luis Goicoechea J."/>
            <person name="Liang C."/>
            <person name="Chen C."/>
            <person name="Zhang W."/>
            <person name="Sun S."/>
            <person name="Liao Y."/>
            <person name="Zhang X."/>
            <person name="Yang L."/>
            <person name="Song C."/>
            <person name="Wang M."/>
            <person name="Shi J."/>
            <person name="Liu G."/>
            <person name="Liu J."/>
            <person name="Zhou H."/>
            <person name="Zhou W."/>
            <person name="Yu Q."/>
            <person name="An N."/>
            <person name="Chen Y."/>
            <person name="Cai Q."/>
            <person name="Wang B."/>
            <person name="Liu B."/>
            <person name="Min J."/>
            <person name="Huang Y."/>
            <person name="Wu H."/>
            <person name="Li Z."/>
            <person name="Zhang Y."/>
            <person name="Yin Y."/>
            <person name="Song W."/>
            <person name="Jiang J."/>
            <person name="Jackson S.A."/>
            <person name="Wing R.A."/>
            <person name="Wang J."/>
            <person name="Chen M."/>
        </authorList>
    </citation>
    <scope>NUCLEOTIDE SEQUENCE [LARGE SCALE GENOMIC DNA]</scope>
    <source>
        <strain evidence="2">cv. IRGC 101232</strain>
    </source>
</reference>
<proteinExistence type="predicted"/>
<organism evidence="2">
    <name type="scientific">Oryza brachyantha</name>
    <name type="common">malo sina</name>
    <dbReference type="NCBI Taxonomy" id="4533"/>
    <lineage>
        <taxon>Eukaryota</taxon>
        <taxon>Viridiplantae</taxon>
        <taxon>Streptophyta</taxon>
        <taxon>Embryophyta</taxon>
        <taxon>Tracheophyta</taxon>
        <taxon>Spermatophyta</taxon>
        <taxon>Magnoliopsida</taxon>
        <taxon>Liliopsida</taxon>
        <taxon>Poales</taxon>
        <taxon>Poaceae</taxon>
        <taxon>BOP clade</taxon>
        <taxon>Oryzoideae</taxon>
        <taxon>Oryzeae</taxon>
        <taxon>Oryzinae</taxon>
        <taxon>Oryza</taxon>
    </lineage>
</organism>
<reference evidence="2" key="2">
    <citation type="submission" date="2013-04" db="UniProtKB">
        <authorList>
            <consortium name="EnsemblPlants"/>
        </authorList>
    </citation>
    <scope>IDENTIFICATION</scope>
</reference>
<feature type="region of interest" description="Disordered" evidence="1">
    <location>
        <begin position="62"/>
        <end position="87"/>
    </location>
</feature>
<feature type="compositionally biased region" description="Basic residues" evidence="1">
    <location>
        <begin position="65"/>
        <end position="77"/>
    </location>
</feature>
<protein>
    <submittedName>
        <fullName evidence="2">Uncharacterized protein</fullName>
    </submittedName>
</protein>
<sequence>MELILAMYKLQSYNNITKQSQQCTPRPHVPHAKLQLARTSNARLRKKKKQTCLPTVLNLQSLTRSRSKTKTKTKMKKNSTAATRNEL</sequence>